<reference evidence="1" key="1">
    <citation type="submission" date="2022-08" db="UniProtKB">
        <authorList>
            <consortium name="EnsemblMetazoa"/>
        </authorList>
    </citation>
    <scope>IDENTIFICATION</scope>
    <source>
        <strain evidence="1">05x7-T-G4-1.051#20</strain>
    </source>
</reference>
<proteinExistence type="predicted"/>
<organism evidence="1 2">
    <name type="scientific">Magallana gigas</name>
    <name type="common">Pacific oyster</name>
    <name type="synonym">Crassostrea gigas</name>
    <dbReference type="NCBI Taxonomy" id="29159"/>
    <lineage>
        <taxon>Eukaryota</taxon>
        <taxon>Metazoa</taxon>
        <taxon>Spiralia</taxon>
        <taxon>Lophotrochozoa</taxon>
        <taxon>Mollusca</taxon>
        <taxon>Bivalvia</taxon>
        <taxon>Autobranchia</taxon>
        <taxon>Pteriomorphia</taxon>
        <taxon>Ostreida</taxon>
        <taxon>Ostreoidea</taxon>
        <taxon>Ostreidae</taxon>
        <taxon>Magallana</taxon>
    </lineage>
</organism>
<dbReference type="Proteomes" id="UP000005408">
    <property type="component" value="Unassembled WGS sequence"/>
</dbReference>
<keyword evidence="2" id="KW-1185">Reference proteome</keyword>
<name>A0A8W8MQU0_MAGGI</name>
<sequence length="85" mass="9541">SRAIYFFSYANMKTFLNSRLTPDTPVVHFLSALTAGKYCIDSQRKLLIIQTCESGLGRCNCILFPCSCNTGSRLCLPIIFLLRLT</sequence>
<protein>
    <submittedName>
        <fullName evidence="1">Uncharacterized protein</fullName>
    </submittedName>
</protein>
<dbReference type="EnsemblMetazoa" id="G34690.9">
    <property type="protein sequence ID" value="G34690.9:cds"/>
    <property type="gene ID" value="G34690"/>
</dbReference>
<accession>A0A8W8MQU0</accession>
<dbReference type="AlphaFoldDB" id="A0A8W8MQU0"/>
<evidence type="ECO:0000313" key="1">
    <source>
        <dbReference type="EnsemblMetazoa" id="G34690.9:cds"/>
    </source>
</evidence>
<evidence type="ECO:0000313" key="2">
    <source>
        <dbReference type="Proteomes" id="UP000005408"/>
    </source>
</evidence>